<dbReference type="Proteomes" id="UP000467841">
    <property type="component" value="Unassembled WGS sequence"/>
</dbReference>
<dbReference type="InterPro" id="IPR050233">
    <property type="entry name" value="A_thaliana_F-box"/>
</dbReference>
<dbReference type="PANTHER" id="PTHR47993">
    <property type="entry name" value="OS09G0372900 PROTEIN-RELATED"/>
    <property type="match status" value="1"/>
</dbReference>
<evidence type="ECO:0000259" key="1">
    <source>
        <dbReference type="Pfam" id="PF07734"/>
    </source>
</evidence>
<comment type="caution">
    <text evidence="2">The sequence shown here is derived from an EMBL/GenBank/DDBJ whole genome shotgun (WGS) entry which is preliminary data.</text>
</comment>
<keyword evidence="3" id="KW-1185">Reference proteome</keyword>
<dbReference type="InterPro" id="IPR011043">
    <property type="entry name" value="Gal_Oxase/kelch_b-propeller"/>
</dbReference>
<proteinExistence type="predicted"/>
<name>A0A6D2KAC3_9BRAS</name>
<dbReference type="InterPro" id="IPR006527">
    <property type="entry name" value="F-box-assoc_dom_typ1"/>
</dbReference>
<dbReference type="InterPro" id="IPR017451">
    <property type="entry name" value="F-box-assoc_interact_dom"/>
</dbReference>
<evidence type="ECO:0000313" key="3">
    <source>
        <dbReference type="Proteomes" id="UP000467841"/>
    </source>
</evidence>
<dbReference type="OrthoDB" id="1021305at2759"/>
<dbReference type="PANTHER" id="PTHR47993:SF37">
    <property type="entry name" value="F-BOX ASSOCIATED UBIQUITINATION EFFECTOR FAMILY PROTEIN"/>
    <property type="match status" value="1"/>
</dbReference>
<reference evidence="2" key="1">
    <citation type="submission" date="2020-01" db="EMBL/GenBank/DDBJ databases">
        <authorList>
            <person name="Mishra B."/>
        </authorList>
    </citation>
    <scope>NUCLEOTIDE SEQUENCE [LARGE SCALE GENOMIC DNA]</scope>
</reference>
<accession>A0A6D2KAC3</accession>
<dbReference type="NCBIfam" id="TIGR01640">
    <property type="entry name" value="F_box_assoc_1"/>
    <property type="match status" value="1"/>
</dbReference>
<evidence type="ECO:0000313" key="2">
    <source>
        <dbReference type="EMBL" id="CAA7046486.1"/>
    </source>
</evidence>
<sequence>MEIIHLRSRKETYLPWRTSQDISSLPLPRFIVIRLGKRLIKVVVWNPYLGQTRCIECRYSHRTINRGWDRFCYALGYEAKNSCRNLKFLRFIDIYNGEQENEFDWYEIYDFDSGSWKTLDVTPNWLSLFGSRGVSFKGNTYWLASERNSEDYDDHIICFDFTREMFGPLLRLPFDAGNRDYVNLSCVREEKLAVSVRHRQTRETDIWITTKIEAEEVLWSKFLTVDTENHLLTSERFFIEEETKLVMGLELNGRRETFKIIGVEAGYFTEFDFGNGVHRDYRAHACSYVPSLMQIKQPPAGRKWKHQSDSEKLRYDQNKSRLVSLEKRAEEEMRNPVDFLSHCLRL</sequence>
<dbReference type="Pfam" id="PF07734">
    <property type="entry name" value="FBA_1"/>
    <property type="match status" value="1"/>
</dbReference>
<gene>
    <name evidence="2" type="ORF">MERR_LOCUS33721</name>
</gene>
<dbReference type="AlphaFoldDB" id="A0A6D2KAC3"/>
<dbReference type="EMBL" id="CACVBM020001349">
    <property type="protein sequence ID" value="CAA7046486.1"/>
    <property type="molecule type" value="Genomic_DNA"/>
</dbReference>
<feature type="domain" description="F-box associated beta-propeller type 1" evidence="1">
    <location>
        <begin position="41"/>
        <end position="295"/>
    </location>
</feature>
<protein>
    <recommendedName>
        <fullName evidence="1">F-box associated beta-propeller type 1 domain-containing protein</fullName>
    </recommendedName>
</protein>
<dbReference type="SUPFAM" id="SSF50965">
    <property type="entry name" value="Galactose oxidase, central domain"/>
    <property type="match status" value="1"/>
</dbReference>
<organism evidence="2 3">
    <name type="scientific">Microthlaspi erraticum</name>
    <dbReference type="NCBI Taxonomy" id="1685480"/>
    <lineage>
        <taxon>Eukaryota</taxon>
        <taxon>Viridiplantae</taxon>
        <taxon>Streptophyta</taxon>
        <taxon>Embryophyta</taxon>
        <taxon>Tracheophyta</taxon>
        <taxon>Spermatophyta</taxon>
        <taxon>Magnoliopsida</taxon>
        <taxon>eudicotyledons</taxon>
        <taxon>Gunneridae</taxon>
        <taxon>Pentapetalae</taxon>
        <taxon>rosids</taxon>
        <taxon>malvids</taxon>
        <taxon>Brassicales</taxon>
        <taxon>Brassicaceae</taxon>
        <taxon>Coluteocarpeae</taxon>
        <taxon>Microthlaspi</taxon>
    </lineage>
</organism>